<dbReference type="PANTHER" id="PTHR45806">
    <property type="entry name" value="SYNAPTOBREVIN HOMOLOG YKT6"/>
    <property type="match status" value="1"/>
</dbReference>
<evidence type="ECO:0000256" key="9">
    <source>
        <dbReference type="ARBA" id="ARBA00046278"/>
    </source>
</evidence>
<keyword evidence="14" id="KW-1185">Reference proteome</keyword>
<gene>
    <name evidence="13" type="ORF">CYY_006563</name>
</gene>
<evidence type="ECO:0000256" key="2">
    <source>
        <dbReference type="ARBA" id="ARBA00008025"/>
    </source>
</evidence>
<dbReference type="EMBL" id="AJWJ01000309">
    <property type="protein sequence ID" value="KAF2072118.1"/>
    <property type="molecule type" value="Genomic_DNA"/>
</dbReference>
<reference evidence="13" key="1">
    <citation type="submission" date="2020-01" db="EMBL/GenBank/DDBJ databases">
        <title>Development of genomics and gene disruption for Polysphondylium violaceum indicates a role for the polyketide synthase stlB in stalk morphogenesis.</title>
        <authorList>
            <person name="Narita B."/>
            <person name="Kawabe Y."/>
            <person name="Kin K."/>
            <person name="Saito T."/>
            <person name="Gibbs R."/>
            <person name="Kuspa A."/>
            <person name="Muzny D."/>
            <person name="Queller D."/>
            <person name="Richards S."/>
            <person name="Strassman J."/>
            <person name="Sucgang R."/>
            <person name="Worley K."/>
            <person name="Schaap P."/>
        </authorList>
    </citation>
    <scope>NUCLEOTIDE SEQUENCE</scope>
    <source>
        <strain evidence="13">QSvi11</strain>
    </source>
</reference>
<keyword evidence="8" id="KW-0968">Cytoplasmic vesicle</keyword>
<evidence type="ECO:0000256" key="10">
    <source>
        <dbReference type="PROSITE-ProRule" id="PRU00290"/>
    </source>
</evidence>
<dbReference type="PANTHER" id="PTHR45806:SF1">
    <property type="entry name" value="SYNAPTOBREVIN HOMOLOG YKT6"/>
    <property type="match status" value="1"/>
</dbReference>
<dbReference type="InterPro" id="IPR042855">
    <property type="entry name" value="V_SNARE_CC"/>
</dbReference>
<organism evidence="13 14">
    <name type="scientific">Polysphondylium violaceum</name>
    <dbReference type="NCBI Taxonomy" id="133409"/>
    <lineage>
        <taxon>Eukaryota</taxon>
        <taxon>Amoebozoa</taxon>
        <taxon>Evosea</taxon>
        <taxon>Eumycetozoa</taxon>
        <taxon>Dictyostelia</taxon>
        <taxon>Dictyosteliales</taxon>
        <taxon>Dictyosteliaceae</taxon>
        <taxon>Polysphondylium</taxon>
    </lineage>
</organism>
<comment type="similarity">
    <text evidence="2">Belongs to the synaptobrevin family.</text>
</comment>
<evidence type="ECO:0000256" key="3">
    <source>
        <dbReference type="ARBA" id="ARBA00022481"/>
    </source>
</evidence>
<dbReference type="GO" id="GO:0005484">
    <property type="term" value="F:SNAP receptor activity"/>
    <property type="evidence" value="ECO:0007669"/>
    <property type="project" value="TreeGrafter"/>
</dbReference>
<dbReference type="InterPro" id="IPR010908">
    <property type="entry name" value="Longin_dom"/>
</dbReference>
<keyword evidence="6" id="KW-0449">Lipoprotein</keyword>
<keyword evidence="3" id="KW-0488">Methylation</keyword>
<evidence type="ECO:0000256" key="1">
    <source>
        <dbReference type="ARBA" id="ARBA00004156"/>
    </source>
</evidence>
<protein>
    <recommendedName>
        <fullName evidence="15">Synaptobrevin domain-containing protein</fullName>
    </recommendedName>
</protein>
<name>A0A8J4UYW2_9MYCE</name>
<evidence type="ECO:0000313" key="13">
    <source>
        <dbReference type="EMBL" id="KAF2072118.1"/>
    </source>
</evidence>
<evidence type="ECO:0000256" key="5">
    <source>
        <dbReference type="ARBA" id="ARBA00023139"/>
    </source>
</evidence>
<dbReference type="SMART" id="SM01270">
    <property type="entry name" value="Longin"/>
    <property type="match status" value="1"/>
</dbReference>
<dbReference type="Pfam" id="PF13774">
    <property type="entry name" value="Longin"/>
    <property type="match status" value="1"/>
</dbReference>
<proteinExistence type="inferred from homology"/>
<comment type="caution">
    <text evidence="13">The sequence shown here is derived from an EMBL/GenBank/DDBJ whole genome shotgun (WGS) entry which is preliminary data.</text>
</comment>
<dbReference type="GO" id="GO:0005794">
    <property type="term" value="C:Golgi apparatus"/>
    <property type="evidence" value="ECO:0007669"/>
    <property type="project" value="TreeGrafter"/>
</dbReference>
<evidence type="ECO:0000256" key="7">
    <source>
        <dbReference type="ARBA" id="ARBA00023289"/>
    </source>
</evidence>
<comment type="subcellular location">
    <subcellularLocation>
        <location evidence="1">Cytoplasmic vesicle membrane</location>
    </subcellularLocation>
    <subcellularLocation>
        <location evidence="9">Endomembrane system</location>
        <topology evidence="9">Lipid-anchor</topology>
        <orientation evidence="9">Cytoplasmic side</orientation>
    </subcellularLocation>
</comment>
<dbReference type="Proteomes" id="UP000695562">
    <property type="component" value="Unassembled WGS sequence"/>
</dbReference>
<dbReference type="AlphaFoldDB" id="A0A8J4UYW2"/>
<feature type="domain" description="Longin" evidence="11">
    <location>
        <begin position="8"/>
        <end position="100"/>
    </location>
</feature>
<keyword evidence="7" id="KW-0636">Prenylation</keyword>
<evidence type="ECO:0000256" key="8">
    <source>
        <dbReference type="ARBA" id="ARBA00023329"/>
    </source>
</evidence>
<dbReference type="CDD" id="cd14824">
    <property type="entry name" value="Longin"/>
    <property type="match status" value="1"/>
</dbReference>
<evidence type="ECO:0000256" key="6">
    <source>
        <dbReference type="ARBA" id="ARBA00023288"/>
    </source>
</evidence>
<keyword evidence="5" id="KW-0564">Palmitate</keyword>
<dbReference type="PROSITE" id="PS50859">
    <property type="entry name" value="LONGIN"/>
    <property type="match status" value="1"/>
</dbReference>
<dbReference type="InterPro" id="IPR011012">
    <property type="entry name" value="Longin-like_dom_sf"/>
</dbReference>
<dbReference type="CDD" id="cd15843">
    <property type="entry name" value="R-SNARE"/>
    <property type="match status" value="1"/>
</dbReference>
<evidence type="ECO:0008006" key="15">
    <source>
        <dbReference type="Google" id="ProtNLM"/>
    </source>
</evidence>
<keyword evidence="10" id="KW-0175">Coiled coil</keyword>
<dbReference type="PROSITE" id="PS50892">
    <property type="entry name" value="V_SNARE"/>
    <property type="match status" value="1"/>
</dbReference>
<keyword evidence="4" id="KW-0472">Membrane</keyword>
<dbReference type="Pfam" id="PF00957">
    <property type="entry name" value="Synaptobrevin"/>
    <property type="match status" value="1"/>
</dbReference>
<dbReference type="OrthoDB" id="27923at2759"/>
<dbReference type="GO" id="GO:0006888">
    <property type="term" value="P:endoplasmic reticulum to Golgi vesicle-mediated transport"/>
    <property type="evidence" value="ECO:0007669"/>
    <property type="project" value="TreeGrafter"/>
</dbReference>
<evidence type="ECO:0000259" key="11">
    <source>
        <dbReference type="PROSITE" id="PS50859"/>
    </source>
</evidence>
<feature type="domain" description="V-SNARE coiled-coil homology" evidence="12">
    <location>
        <begin position="127"/>
        <end position="187"/>
    </location>
</feature>
<accession>A0A8J4UYW2</accession>
<dbReference type="SUPFAM" id="SSF58038">
    <property type="entry name" value="SNARE fusion complex"/>
    <property type="match status" value="1"/>
</dbReference>
<dbReference type="GO" id="GO:0030659">
    <property type="term" value="C:cytoplasmic vesicle membrane"/>
    <property type="evidence" value="ECO:0007669"/>
    <property type="project" value="UniProtKB-SubCell"/>
</dbReference>
<evidence type="ECO:0000259" key="12">
    <source>
        <dbReference type="PROSITE" id="PS50892"/>
    </source>
</evidence>
<dbReference type="Gene3D" id="1.20.5.110">
    <property type="match status" value="1"/>
</dbReference>
<evidence type="ECO:0000313" key="14">
    <source>
        <dbReference type="Proteomes" id="UP000695562"/>
    </source>
</evidence>
<dbReference type="Gene3D" id="3.30.450.50">
    <property type="entry name" value="Longin domain"/>
    <property type="match status" value="1"/>
</dbReference>
<evidence type="ECO:0000256" key="4">
    <source>
        <dbReference type="ARBA" id="ARBA00023136"/>
    </source>
</evidence>
<sequence>MKLVALCLAKRNGDTIDSVSNLSDFGFFERGTIKEVIVASSKIFINQFNINTKHSVPYEDYICYIDIRNDFGGVVYTDKEYPARVAMKCLTEMINEYIKKTQGIIGQPFPEMQHILNKYLDPKGQDKILEVQNQVNEIIPIMHKNIEEALGNTAKMETLLEKSNDLSGRSKLFLKQAKKANRRCCIIQ</sequence>
<dbReference type="SUPFAM" id="SSF64356">
    <property type="entry name" value="SNARE-like"/>
    <property type="match status" value="1"/>
</dbReference>